<reference evidence="8" key="1">
    <citation type="submission" date="2018-02" db="EMBL/GenBank/DDBJ databases">
        <authorList>
            <person name="Cohen D.B."/>
            <person name="Kent A.D."/>
        </authorList>
    </citation>
    <scope>NUCLEOTIDE SEQUENCE</scope>
</reference>
<dbReference type="SMART" id="SM00179">
    <property type="entry name" value="EGF_CA"/>
    <property type="match status" value="1"/>
</dbReference>
<dbReference type="PANTHER" id="PTHR33491">
    <property type="entry name" value="OSJNBA0016N04.9 PROTEIN"/>
    <property type="match status" value="1"/>
</dbReference>
<evidence type="ECO:0000256" key="6">
    <source>
        <dbReference type="SAM" id="SignalP"/>
    </source>
</evidence>
<protein>
    <recommendedName>
        <fullName evidence="7">EGF-like domain-containing protein</fullName>
    </recommendedName>
</protein>
<evidence type="ECO:0000256" key="2">
    <source>
        <dbReference type="ARBA" id="ARBA00022729"/>
    </source>
</evidence>
<organism evidence="8">
    <name type="scientific">Fagus sylvatica</name>
    <name type="common">Beechnut</name>
    <dbReference type="NCBI Taxonomy" id="28930"/>
    <lineage>
        <taxon>Eukaryota</taxon>
        <taxon>Viridiplantae</taxon>
        <taxon>Streptophyta</taxon>
        <taxon>Embryophyta</taxon>
        <taxon>Tracheophyta</taxon>
        <taxon>Spermatophyta</taxon>
        <taxon>Magnoliopsida</taxon>
        <taxon>eudicotyledons</taxon>
        <taxon>Gunneridae</taxon>
        <taxon>Pentapetalae</taxon>
        <taxon>rosids</taxon>
        <taxon>fabids</taxon>
        <taxon>Fagales</taxon>
        <taxon>Fagaceae</taxon>
        <taxon>Fagus</taxon>
    </lineage>
</organism>
<dbReference type="Pfam" id="PF07645">
    <property type="entry name" value="EGF_CA"/>
    <property type="match status" value="1"/>
</dbReference>
<evidence type="ECO:0000259" key="7">
    <source>
        <dbReference type="PROSITE" id="PS50026"/>
    </source>
</evidence>
<keyword evidence="4" id="KW-1015">Disulfide bond</keyword>
<evidence type="ECO:0000256" key="5">
    <source>
        <dbReference type="PROSITE-ProRule" id="PRU00076"/>
    </source>
</evidence>
<keyword evidence="2 6" id="KW-0732">Signal</keyword>
<sequence length="256" mass="27665">MCYGRNAQATLAIGSWHKVLLPLILLWATKAVVVVNALPLKGCDDQCGNVRLNFPISNTRNKFTVIGCDTYAYISGSSGTTYTTGCISLCADKKDVVEGSCSGIGCCQTAIPKGVVDFNISVYSYKQPHKSVGLQSLQLCFCRDQNCSEAKKDLQNYACTSKDNRTVCLDSDNGKGYYCSCSKGFEGNPYLPDGCQDIDECQNATLSLCAQKCTNYNGTYECSCEPGYEGDAKSDGTGCRRKPSTLIVRVALGEKH</sequence>
<feature type="domain" description="EGF-like" evidence="7">
    <location>
        <begin position="197"/>
        <end position="234"/>
    </location>
</feature>
<evidence type="ECO:0000256" key="1">
    <source>
        <dbReference type="ARBA" id="ARBA00022536"/>
    </source>
</evidence>
<gene>
    <name evidence="8" type="ORF">FSB_LOCUS60555</name>
</gene>
<dbReference type="GO" id="GO:0005509">
    <property type="term" value="F:calcium ion binding"/>
    <property type="evidence" value="ECO:0007669"/>
    <property type="project" value="InterPro"/>
</dbReference>
<dbReference type="InterPro" id="IPR000152">
    <property type="entry name" value="EGF-type_Asp/Asn_hydroxyl_site"/>
</dbReference>
<dbReference type="PROSITE" id="PS01187">
    <property type="entry name" value="EGF_CA"/>
    <property type="match status" value="1"/>
</dbReference>
<feature type="signal peptide" evidence="6">
    <location>
        <begin position="1"/>
        <end position="31"/>
    </location>
</feature>
<feature type="chain" id="PRO_5014705649" description="EGF-like domain-containing protein" evidence="6">
    <location>
        <begin position="32"/>
        <end position="256"/>
    </location>
</feature>
<keyword evidence="1 5" id="KW-0245">EGF-like domain</keyword>
<dbReference type="PROSITE" id="PS50026">
    <property type="entry name" value="EGF_3"/>
    <property type="match status" value="1"/>
</dbReference>
<comment type="caution">
    <text evidence="5">Lacks conserved residue(s) required for the propagation of feature annotation.</text>
</comment>
<proteinExistence type="predicted"/>
<dbReference type="CDD" id="cd00054">
    <property type="entry name" value="EGF_CA"/>
    <property type="match status" value="1"/>
</dbReference>
<name>A0A2N9J803_FAGSY</name>
<dbReference type="InterPro" id="IPR049883">
    <property type="entry name" value="NOTCH1_EGF-like"/>
</dbReference>
<evidence type="ECO:0000256" key="4">
    <source>
        <dbReference type="ARBA" id="ARBA00023157"/>
    </source>
</evidence>
<dbReference type="InterPro" id="IPR000742">
    <property type="entry name" value="EGF"/>
</dbReference>
<dbReference type="PROSITE" id="PS00010">
    <property type="entry name" value="ASX_HYDROXYL"/>
    <property type="match status" value="1"/>
</dbReference>
<dbReference type="EMBL" id="OIVN01006415">
    <property type="protein sequence ID" value="SPD32673.1"/>
    <property type="molecule type" value="Genomic_DNA"/>
</dbReference>
<evidence type="ECO:0000256" key="3">
    <source>
        <dbReference type="ARBA" id="ARBA00022737"/>
    </source>
</evidence>
<dbReference type="InterPro" id="IPR001881">
    <property type="entry name" value="EGF-like_Ca-bd_dom"/>
</dbReference>
<dbReference type="FunFam" id="2.10.25.10:FF:000628">
    <property type="entry name" value="Wall-associated receptor kinase 2"/>
    <property type="match status" value="1"/>
</dbReference>
<dbReference type="SUPFAM" id="SSF57196">
    <property type="entry name" value="EGF/Laminin"/>
    <property type="match status" value="1"/>
</dbReference>
<accession>A0A2N9J803</accession>
<dbReference type="InterPro" id="IPR018097">
    <property type="entry name" value="EGF_Ca-bd_CS"/>
</dbReference>
<evidence type="ECO:0000313" key="8">
    <source>
        <dbReference type="EMBL" id="SPD32673.1"/>
    </source>
</evidence>
<keyword evidence="3" id="KW-0677">Repeat</keyword>
<dbReference type="Gene3D" id="2.10.25.10">
    <property type="entry name" value="Laminin"/>
    <property type="match status" value="1"/>
</dbReference>
<dbReference type="SMART" id="SM00181">
    <property type="entry name" value="EGF"/>
    <property type="match status" value="2"/>
</dbReference>
<dbReference type="AlphaFoldDB" id="A0A2N9J803"/>
<dbReference type="FunFam" id="2.10.25.10:FF:000038">
    <property type="entry name" value="Fibrillin 2"/>
    <property type="match status" value="1"/>
</dbReference>